<dbReference type="InterPro" id="IPR000551">
    <property type="entry name" value="MerR-type_HTH_dom"/>
</dbReference>
<proteinExistence type="predicted"/>
<reference evidence="4 5" key="1">
    <citation type="journal article" date="2018" name="Int. J. Syst. Evol. Microbiol.">
        <title>Rubneribacter badeniensis gen. nov., sp. nov. and Enteroscipio rubneri gen. nov., sp. nov., new members of the Eggerthellaceae isolated from human faeces.</title>
        <authorList>
            <person name="Danylec N."/>
            <person name="Gobl A."/>
            <person name="Stoll D.A."/>
            <person name="Hetzer B."/>
            <person name="Kulling S.E."/>
            <person name="Huch M."/>
        </authorList>
    </citation>
    <scope>NUCLEOTIDE SEQUENCE [LARGE SCALE GENOMIC DNA]</scope>
    <source>
        <strain evidence="4 5">ResAG-85</strain>
    </source>
</reference>
<dbReference type="Proteomes" id="UP000789325">
    <property type="component" value="Unassembled WGS sequence"/>
</dbReference>
<protein>
    <submittedName>
        <fullName evidence="4">MerR family transcriptional regulator</fullName>
    </submittedName>
</protein>
<dbReference type="PANTHER" id="PTHR30204">
    <property type="entry name" value="REDOX-CYCLING DRUG-SENSING TRANSCRIPTIONAL ACTIVATOR SOXR"/>
    <property type="match status" value="1"/>
</dbReference>
<dbReference type="CDD" id="cd01109">
    <property type="entry name" value="HTH_YyaN"/>
    <property type="match status" value="1"/>
</dbReference>
<dbReference type="Proteomes" id="UP000236488">
    <property type="component" value="Unassembled WGS sequence"/>
</dbReference>
<gene>
    <name evidence="4" type="ORF">C2L80_02295</name>
    <name evidence="3" type="ORF">K8V16_02840</name>
</gene>
<feature type="domain" description="HTH merR-type" evidence="2">
    <location>
        <begin position="23"/>
        <end position="89"/>
    </location>
</feature>
<evidence type="ECO:0000256" key="1">
    <source>
        <dbReference type="ARBA" id="ARBA00023125"/>
    </source>
</evidence>
<organism evidence="4 5">
    <name type="scientific">Rubneribacter badeniensis</name>
    <dbReference type="NCBI Taxonomy" id="2070688"/>
    <lineage>
        <taxon>Bacteria</taxon>
        <taxon>Bacillati</taxon>
        <taxon>Actinomycetota</taxon>
        <taxon>Coriobacteriia</taxon>
        <taxon>Eggerthellales</taxon>
        <taxon>Eggerthellaceae</taxon>
        <taxon>Rubneribacter</taxon>
    </lineage>
</organism>
<evidence type="ECO:0000313" key="4">
    <source>
        <dbReference type="EMBL" id="PNV66266.1"/>
    </source>
</evidence>
<dbReference type="GO" id="GO:0003700">
    <property type="term" value="F:DNA-binding transcription factor activity"/>
    <property type="evidence" value="ECO:0007669"/>
    <property type="project" value="InterPro"/>
</dbReference>
<dbReference type="EMBL" id="PPEL01000005">
    <property type="protein sequence ID" value="PNV66266.1"/>
    <property type="molecule type" value="Genomic_DNA"/>
</dbReference>
<sequence length="148" mass="16238">MEEEGSPPFAEHAGASGFPCLGIAEVVDLTGISAFTIRYYDKCGFFPGLARDRRGVRTFSHADAAQLRFVDALRKSGLSIEGIQYYVRLQRRGIVSRDERLSVVRTQEAALEYQIAELEECLGRLRAAEAGLSRDEGSQELPVGSVAL</sequence>
<reference evidence="3" key="2">
    <citation type="journal article" date="2021" name="PeerJ">
        <title>Extensive microbial diversity within the chicken gut microbiome revealed by metagenomics and culture.</title>
        <authorList>
            <person name="Gilroy R."/>
            <person name="Ravi A."/>
            <person name="Getino M."/>
            <person name="Pursley I."/>
            <person name="Horton D.L."/>
            <person name="Alikhan N.F."/>
            <person name="Baker D."/>
            <person name="Gharbi K."/>
            <person name="Hall N."/>
            <person name="Watson M."/>
            <person name="Adriaenssens E.M."/>
            <person name="Foster-Nyarko E."/>
            <person name="Jarju S."/>
            <person name="Secka A."/>
            <person name="Antonio M."/>
            <person name="Oren A."/>
            <person name="Chaudhuri R.R."/>
            <person name="La Ragione R."/>
            <person name="Hildebrand F."/>
            <person name="Pallen M.J."/>
        </authorList>
    </citation>
    <scope>NUCLEOTIDE SEQUENCE</scope>
    <source>
        <strain evidence="3">USAMLcec12-2067</strain>
    </source>
</reference>
<accession>A0A2K2U7G1</accession>
<dbReference type="EMBL" id="DYZL01000046">
    <property type="protein sequence ID" value="HJH42709.1"/>
    <property type="molecule type" value="Genomic_DNA"/>
</dbReference>
<dbReference type="RefSeq" id="WP_087195669.1">
    <property type="nucleotide sequence ID" value="NZ_DBEYRC010000162.1"/>
</dbReference>
<dbReference type="SMART" id="SM00422">
    <property type="entry name" value="HTH_MERR"/>
    <property type="match status" value="1"/>
</dbReference>
<evidence type="ECO:0000313" key="5">
    <source>
        <dbReference type="Proteomes" id="UP000236488"/>
    </source>
</evidence>
<dbReference type="Pfam" id="PF13411">
    <property type="entry name" value="MerR_1"/>
    <property type="match status" value="1"/>
</dbReference>
<dbReference type="InterPro" id="IPR009061">
    <property type="entry name" value="DNA-bd_dom_put_sf"/>
</dbReference>
<keyword evidence="5" id="KW-1185">Reference proteome</keyword>
<keyword evidence="1" id="KW-0238">DNA-binding</keyword>
<dbReference type="InterPro" id="IPR047057">
    <property type="entry name" value="MerR_fam"/>
</dbReference>
<dbReference type="PROSITE" id="PS50937">
    <property type="entry name" value="HTH_MERR_2"/>
    <property type="match status" value="1"/>
</dbReference>
<dbReference type="GO" id="GO:0003677">
    <property type="term" value="F:DNA binding"/>
    <property type="evidence" value="ECO:0007669"/>
    <property type="project" value="UniProtKB-KW"/>
</dbReference>
<dbReference type="Gene3D" id="1.10.1660.10">
    <property type="match status" value="1"/>
</dbReference>
<evidence type="ECO:0000259" key="2">
    <source>
        <dbReference type="PROSITE" id="PS50937"/>
    </source>
</evidence>
<dbReference type="AlphaFoldDB" id="A0A2K2U7G1"/>
<reference evidence="3" key="3">
    <citation type="submission" date="2021-09" db="EMBL/GenBank/DDBJ databases">
        <authorList>
            <person name="Gilroy R."/>
        </authorList>
    </citation>
    <scope>NUCLEOTIDE SEQUENCE</scope>
    <source>
        <strain evidence="3">USAMLcec12-2067</strain>
    </source>
</reference>
<dbReference type="PANTHER" id="PTHR30204:SF98">
    <property type="entry name" value="HTH-TYPE TRANSCRIPTIONAL REGULATOR ADHR"/>
    <property type="match status" value="1"/>
</dbReference>
<name>A0A2K2U7G1_9ACTN</name>
<evidence type="ECO:0000313" key="3">
    <source>
        <dbReference type="EMBL" id="HJH42709.1"/>
    </source>
</evidence>
<dbReference type="SUPFAM" id="SSF46955">
    <property type="entry name" value="Putative DNA-binding domain"/>
    <property type="match status" value="1"/>
</dbReference>
<comment type="caution">
    <text evidence="4">The sequence shown here is derived from an EMBL/GenBank/DDBJ whole genome shotgun (WGS) entry which is preliminary data.</text>
</comment>